<evidence type="ECO:0000313" key="1">
    <source>
        <dbReference type="EMBL" id="KYQ91765.1"/>
    </source>
</evidence>
<reference evidence="1 2" key="1">
    <citation type="submission" date="2015-12" db="EMBL/GenBank/DDBJ databases">
        <title>Dictyostelia acquired genes for synthesis and detection of signals that induce cell-type specialization by lateral gene transfer from prokaryotes.</title>
        <authorList>
            <person name="Gloeckner G."/>
            <person name="Schaap P."/>
        </authorList>
    </citation>
    <scope>NUCLEOTIDE SEQUENCE [LARGE SCALE GENOMIC DNA]</scope>
    <source>
        <strain evidence="1 2">TK</strain>
    </source>
</reference>
<evidence type="ECO:0000313" key="2">
    <source>
        <dbReference type="Proteomes" id="UP000076078"/>
    </source>
</evidence>
<protein>
    <submittedName>
        <fullName evidence="1">Uncharacterized protein</fullName>
    </submittedName>
</protein>
<organism evidence="1 2">
    <name type="scientific">Tieghemostelium lacteum</name>
    <name type="common">Slime mold</name>
    <name type="synonym">Dictyostelium lacteum</name>
    <dbReference type="NCBI Taxonomy" id="361077"/>
    <lineage>
        <taxon>Eukaryota</taxon>
        <taxon>Amoebozoa</taxon>
        <taxon>Evosea</taxon>
        <taxon>Eumycetozoa</taxon>
        <taxon>Dictyostelia</taxon>
        <taxon>Dictyosteliales</taxon>
        <taxon>Raperosteliaceae</taxon>
        <taxon>Tieghemostelium</taxon>
    </lineage>
</organism>
<keyword evidence="2" id="KW-1185">Reference proteome</keyword>
<dbReference type="Proteomes" id="UP000076078">
    <property type="component" value="Unassembled WGS sequence"/>
</dbReference>
<name>A0A151ZCW4_TIELA</name>
<dbReference type="Gene3D" id="3.80.10.10">
    <property type="entry name" value="Ribonuclease Inhibitor"/>
    <property type="match status" value="1"/>
</dbReference>
<accession>A0A151ZCW4</accession>
<dbReference type="InterPro" id="IPR032675">
    <property type="entry name" value="LRR_dom_sf"/>
</dbReference>
<dbReference type="SUPFAM" id="SSF52047">
    <property type="entry name" value="RNI-like"/>
    <property type="match status" value="1"/>
</dbReference>
<dbReference type="OrthoDB" id="10454351at2759"/>
<sequence>MQILENQKIIIPLPYYLIKRILNFYLSLTEISGYVSRNVKVIERNIRLISMVSKQWNENILPRLANPYFLICTGNDITTVSAAIKRGYKPRRLLFMSNSTTLMHPQFYDISPYITKYYCHEEGGGLFYQVLASSQLGCYYGPIPEKYRQNIGTNVKIIDLQMETKDKYDLFIEQLGNVVSSRSGSKPLAEWSLEEMNLSFKYENVTFTKLLPFIKLTKCRRLTIRDTSIGRALVQCDEISLISSITSLSILNFTIEMSTILTMVSQFQSSLVNLSLRNIKFQLGPTQIQECTQFDQLFKSITNYLPQLKTFYFDPYVITSVGKVSISRVCKLLNLNQNLQEFHSSVLMNEFKLKSHHTILSDTEKYRISNTTLKRITGCNLFLKNHILQFWTAPSSLKEISITNMNPMISKAVCEIHSQSLETLIITNIRYFNKDLPFHYLMSSFVQPDRFSSLKTLNLASNEYYIKHTKTEQGVQDWVDFFKLVKNNRNLTTLSLYKFDIPPECVVEFIESNHPVITYFSVELLVDKMYPSERLINAICSNNRLSGLNIASILPTDTVMENYDFILQVLQKNQTIQHLNFNDNPISMTLTAEEANILSKTLQNNTSILTFLSDQIYELIPDAYVKSSKLSSFDSKLNNNYLFNLK</sequence>
<dbReference type="InParanoid" id="A0A151ZCW4"/>
<gene>
    <name evidence="1" type="ORF">DLAC_07556</name>
</gene>
<comment type="caution">
    <text evidence="1">The sequence shown here is derived from an EMBL/GenBank/DDBJ whole genome shotgun (WGS) entry which is preliminary data.</text>
</comment>
<proteinExistence type="predicted"/>
<dbReference type="AlphaFoldDB" id="A0A151ZCW4"/>
<dbReference type="EMBL" id="LODT01000034">
    <property type="protein sequence ID" value="KYQ91765.1"/>
    <property type="molecule type" value="Genomic_DNA"/>
</dbReference>